<gene>
    <name evidence="1" type="ORF">SAMN04488121_103478</name>
</gene>
<dbReference type="OrthoDB" id="610610at2"/>
<dbReference type="RefSeq" id="WP_089833049.1">
    <property type="nucleotide sequence ID" value="NZ_FNBN01000003.1"/>
</dbReference>
<dbReference type="STRING" id="104663.SAMN04488121_103478"/>
<accession>A0A1G7RKE9</accession>
<organism evidence="1 2">
    <name type="scientific">Chitinophaga filiformis</name>
    <name type="common">Myxococcus filiformis</name>
    <name type="synonym">Flexibacter filiformis</name>
    <dbReference type="NCBI Taxonomy" id="104663"/>
    <lineage>
        <taxon>Bacteria</taxon>
        <taxon>Pseudomonadati</taxon>
        <taxon>Bacteroidota</taxon>
        <taxon>Chitinophagia</taxon>
        <taxon>Chitinophagales</taxon>
        <taxon>Chitinophagaceae</taxon>
        <taxon>Chitinophaga</taxon>
    </lineage>
</organism>
<reference evidence="2" key="1">
    <citation type="submission" date="2016-10" db="EMBL/GenBank/DDBJ databases">
        <authorList>
            <person name="Varghese N."/>
            <person name="Submissions S."/>
        </authorList>
    </citation>
    <scope>NUCLEOTIDE SEQUENCE [LARGE SCALE GENOMIC DNA]</scope>
    <source>
        <strain evidence="2">DSM 527</strain>
    </source>
</reference>
<sequence>MFDNQRNPIPVLSLVVLFFLSFSLQTAIAGSRNNNADRFYTTDTTSAPDIEGYVTGVFEKIKEGNHYVNNVSEEDMGSLPVGLVREINGKVYVIAIDSARITPEGAYFSAYFRFPFPGTNSELIFGGKDIGFTPGGIAMTASTKLVLLKEKKIGINDHLDLIFPGDGSNYVEWNCNGFNAANLSGVFEFDTTWLQPVDSASDKLRAELQVNVHDLNNILATIDIPAFRISKMKDFSFKVKNAVVDMSDTENPTGLNVTGDMLEDPSDKLLWRGFYLQEIEVGLPSQLATKKGRPEVSVHDFIIDDHGVSGTVTAENIVKLGDASAGGWPLSVDKVGLTFHQNKLSGGVLGGKMQMDFLGEDTLKYDASINMRGDDTYYSFAVKTTKEKKYKFFGGEIILDENSGIAITKTDKDFLPVATLNGKVTLNKSVLNVKDITFQELTISTQKPYVHSGTFQISNEDSSRMGGFPIGIDSLKIGISEGKIAIGATVRLNFMNSSDKGFSGSTSFIVSAANEEEVQTVMVNNTPVQKTRTHWKLDKVKINDINLAVKVMAFQMKGSLSLFDDHPVYGNGFRGSLEFAIPGPIPKAKATAYFGSKDDYRYWHADVYIGVRLPIPPMLQITGMMGGMSYHMERPSDFDPYDQRNAIDQKGGLPKELDEIFKYVPSKEAGLGFMGGVSLALFEEMIMNANAILEVQFGTNGGLRYAQFDGAGYLLHKAEKAPNEDAAREDASAPVWTQFKMRYDNTNSSFDANMKTYINIAGALRGSYERGLVGEAALHIAPDDWWFYVGRPSAMYGLTVLGLADIKSYFMMGSHVEDMPPPPPEVNEVIDDVNNNFMMVENAMSSGSGLGFGAHFRSGFVFDYGVYGEFAIGAGSDILLRNYGDATCKGSNSVIGFNGWYASGQAYAFLKGDVGLRVKVFGKKRAFSIAKLAAAVLLQAKMPNPSWFRGTVAVKYSVLGGMVKGTAKIRVELGTQCEIVGAKELNIQVISDVKPDDQATDVSVFATPQVAFNIAVAKPFSMMNEYDEVATYRVRLADLKLSNGTQAINGDVDINPDGMSAALTLRDILPPSSKLTAAARVYIERQNGVVWDALKNDKKEIDYETKSTTFTTGEAPDNIPWENVAYAYPVRSQYNLYPKEYGKGYIKLKRGQPYLFATVDDKGKKWKIDATINTAQRQSTAINVTYDVAQAQVNFDIPATMPKETVHTFGIVRSSLDGEAAVNNTVKNEQTDTNDGDTTTVTQTGLKGNAVADATKDIIRYSFRTSRYSTFTEKMNAATDQLDLYDVATNYISVIGKQFSMDETFDKFEIEGDGTFATKPLIALKAGLNNKWLQEKILPIMYNGYPFEPSMKLDRDPLLTDGIPPLEAVRLYNNDHSLYKLEETAVADGFAMSNPGYCRFMYYVSFTANVDYRELAAKAFRLYSNAGNAPAPIRTILTTPFPDLMGNIYYPVDIQYRLPGTNHITSSVTRSIYYKL</sequence>
<dbReference type="Proteomes" id="UP000199045">
    <property type="component" value="Unassembled WGS sequence"/>
</dbReference>
<dbReference type="EMBL" id="FNBN01000003">
    <property type="protein sequence ID" value="SDG10530.1"/>
    <property type="molecule type" value="Genomic_DNA"/>
</dbReference>
<name>A0A1G7RKE9_CHIFI</name>
<evidence type="ECO:0000313" key="2">
    <source>
        <dbReference type="Proteomes" id="UP000199045"/>
    </source>
</evidence>
<evidence type="ECO:0000313" key="1">
    <source>
        <dbReference type="EMBL" id="SDG10530.1"/>
    </source>
</evidence>
<proteinExistence type="predicted"/>
<protein>
    <submittedName>
        <fullName evidence="1">Uncharacterized protein</fullName>
    </submittedName>
</protein>